<dbReference type="CDD" id="cd09744">
    <property type="entry name" value="Cas8a1_I-A"/>
    <property type="match status" value="1"/>
</dbReference>
<sequence>MKTSIQNEKYDTMLEPSDWRFSAAIVGLLQYLNYHDLDYKMEEDYILYNSSGINEERYLDFVEYKYGDELHHRLVENILSNEEITEEQLKLINEKLVANTIMKKTFGKIKFDNTNKKEILDIINKNRYELIRETFRSKSDMYANYANTNQLFNDSQDYCRLVGYCIDTGKKGKSTGFNFTMNTFVGSDILEFDFIPFAFEGSREAFFINDNYTIQRLKMSNEILSKKIESDLEGESKRKDARQALFKAIMEASDFIKRDVEVILKDISEDYFETLYIRKESIDIFKELINEKIEYKSFCFSHKITDKYYINIQKRVTESILNNVLLDELIEIFLKEKNRSYLVLQLIKINVLIRRDKTMKDRLKGAFACAKQVSKAIESNKLDSYKQKLTSSIIFKDYDRVCQILLQLSNYSGIEFGFVYDLYDDFEENKDLAYTFINALSKKSENN</sequence>
<dbReference type="EMBL" id="QMAP01000004">
    <property type="protein sequence ID" value="RXI49232.1"/>
    <property type="molecule type" value="Genomic_DNA"/>
</dbReference>
<evidence type="ECO:0000313" key="1">
    <source>
        <dbReference type="EMBL" id="RXI49232.1"/>
    </source>
</evidence>
<dbReference type="Pfam" id="PF09657">
    <property type="entry name" value="Cas_Csx8"/>
    <property type="match status" value="1"/>
</dbReference>
<dbReference type="RefSeq" id="WP_129029997.1">
    <property type="nucleotide sequence ID" value="NZ_QMAP01000004.1"/>
</dbReference>
<gene>
    <name evidence="1" type="primary">cas8a1</name>
    <name evidence="1" type="ORF">DP130_04005</name>
</gene>
<evidence type="ECO:0000313" key="2">
    <source>
        <dbReference type="Proteomes" id="UP000290921"/>
    </source>
</evidence>
<proteinExistence type="predicted"/>
<organism evidence="1 2">
    <name type="scientific">Clostridium tetani</name>
    <dbReference type="NCBI Taxonomy" id="1513"/>
    <lineage>
        <taxon>Bacteria</taxon>
        <taxon>Bacillati</taxon>
        <taxon>Bacillota</taxon>
        <taxon>Clostridia</taxon>
        <taxon>Eubacteriales</taxon>
        <taxon>Clostridiaceae</taxon>
        <taxon>Clostridium</taxon>
    </lineage>
</organism>
<name>A0A4Q0VF09_CLOTA</name>
<dbReference type="InterPro" id="IPR013487">
    <property type="entry name" value="CRISPR-assoc_prot_Csx8"/>
</dbReference>
<reference evidence="1 2" key="1">
    <citation type="submission" date="2018-06" db="EMBL/GenBank/DDBJ databases">
        <title>Genome conservation of Clostridium tetani.</title>
        <authorList>
            <person name="Bruggemann H."/>
            <person name="Popoff M.R."/>
        </authorList>
    </citation>
    <scope>NUCLEOTIDE SEQUENCE [LARGE SCALE GENOMIC DNA]</scope>
    <source>
        <strain evidence="1 2">2017.061</strain>
    </source>
</reference>
<comment type="caution">
    <text evidence="1">The sequence shown here is derived from an EMBL/GenBank/DDBJ whole genome shotgun (WGS) entry which is preliminary data.</text>
</comment>
<protein>
    <submittedName>
        <fullName evidence="1">Type I CRISPR-associated protein Cas8a1/Csx8</fullName>
    </submittedName>
</protein>
<dbReference type="Proteomes" id="UP000290921">
    <property type="component" value="Unassembled WGS sequence"/>
</dbReference>
<dbReference type="AlphaFoldDB" id="A0A4Q0VF09"/>
<accession>A0A4Q0VF09</accession>
<dbReference type="NCBIfam" id="TIGR02670">
    <property type="entry name" value="cas_csx8"/>
    <property type="match status" value="1"/>
</dbReference>